<dbReference type="EMBL" id="JAMDLY010000008">
    <property type="protein sequence ID" value="MCY9529162.1"/>
    <property type="molecule type" value="Genomic_DNA"/>
</dbReference>
<dbReference type="InterPro" id="IPR046461">
    <property type="entry name" value="TerL_ATPase"/>
</dbReference>
<evidence type="ECO:0000259" key="2">
    <source>
        <dbReference type="Pfam" id="PF20441"/>
    </source>
</evidence>
<comment type="caution">
    <text evidence="3">The sequence shown here is derived from an EMBL/GenBank/DDBJ whole genome shotgun (WGS) entry which is preliminary data.</text>
</comment>
<evidence type="ECO:0000313" key="4">
    <source>
        <dbReference type="Proteomes" id="UP001527090"/>
    </source>
</evidence>
<feature type="domain" description="Terminase large subunit-like endonuclease" evidence="2">
    <location>
        <begin position="282"/>
        <end position="560"/>
    </location>
</feature>
<dbReference type="InterPro" id="IPR005021">
    <property type="entry name" value="Terminase_largesu-like"/>
</dbReference>
<keyword evidence="4" id="KW-1185">Reference proteome</keyword>
<dbReference type="Gene3D" id="3.40.50.300">
    <property type="entry name" value="P-loop containing nucleotide triphosphate hydrolases"/>
    <property type="match status" value="1"/>
</dbReference>
<protein>
    <submittedName>
        <fullName evidence="3">Terminase large subunit</fullName>
    </submittedName>
</protein>
<dbReference type="InterPro" id="IPR046462">
    <property type="entry name" value="TerL_nuclease"/>
</dbReference>
<dbReference type="Pfam" id="PF20441">
    <property type="entry name" value="TerL_nuclease"/>
    <property type="match status" value="1"/>
</dbReference>
<accession>A0ABT4E5Z8</accession>
<dbReference type="InterPro" id="IPR027417">
    <property type="entry name" value="P-loop_NTPase"/>
</dbReference>
<dbReference type="PANTHER" id="PTHR41287:SF1">
    <property type="entry name" value="PROTEIN YMFN"/>
    <property type="match status" value="1"/>
</dbReference>
<gene>
    <name evidence="3" type="ORF">M5X04_07410</name>
</gene>
<dbReference type="RefSeq" id="WP_268631887.1">
    <property type="nucleotide sequence ID" value="NZ_JAMDLY010000008.1"/>
</dbReference>
<dbReference type="Proteomes" id="UP001527090">
    <property type="component" value="Unassembled WGS sequence"/>
</dbReference>
<proteinExistence type="predicted"/>
<evidence type="ECO:0000313" key="3">
    <source>
        <dbReference type="EMBL" id="MCY9529162.1"/>
    </source>
</evidence>
<dbReference type="PANTHER" id="PTHR41287">
    <property type="match status" value="1"/>
</dbReference>
<organism evidence="3 4">
    <name type="scientific">Paenibacillus alvei</name>
    <name type="common">Bacillus alvei</name>
    <dbReference type="NCBI Taxonomy" id="44250"/>
    <lineage>
        <taxon>Bacteria</taxon>
        <taxon>Bacillati</taxon>
        <taxon>Bacillota</taxon>
        <taxon>Bacilli</taxon>
        <taxon>Bacillales</taxon>
        <taxon>Paenibacillaceae</taxon>
        <taxon>Paenibacillus</taxon>
    </lineage>
</organism>
<dbReference type="Pfam" id="PF03354">
    <property type="entry name" value="TerL_ATPase"/>
    <property type="match status" value="1"/>
</dbReference>
<reference evidence="3 4" key="1">
    <citation type="submission" date="2022-05" db="EMBL/GenBank/DDBJ databases">
        <title>Genome Sequencing of Bee-Associated Microbes.</title>
        <authorList>
            <person name="Dunlap C."/>
        </authorList>
    </citation>
    <scope>NUCLEOTIDE SEQUENCE [LARGE SCALE GENOMIC DNA]</scope>
    <source>
        <strain evidence="3 4">NRRL NRS-750</strain>
    </source>
</reference>
<feature type="domain" description="Terminase large subunit-like ATPase" evidence="1">
    <location>
        <begin position="122"/>
        <end position="273"/>
    </location>
</feature>
<evidence type="ECO:0000259" key="1">
    <source>
        <dbReference type="Pfam" id="PF03354"/>
    </source>
</evidence>
<name>A0ABT4E5Z8_PAEAL</name>
<sequence length="579" mass="67137">MRLGTMMNLKNSSVKPEKTSYLQQYYDAIKNGEIVAGRELIKQLENLMDDLKNPAFVYDTRDAEFRIMFIERFCKHTKSPFFGKPFILELWEKAFIEAFYSFKWSEKGYQNYYGEKPPKKLLRRFKKAILLIARKNGKSTLCAALGLTELMCGTGGNDIVCSSNDDAQASIIFEEIASMREQFDPKDKRTHKNLRGIYNLLNKSKVFKISDRTKNKEGRNIDGAILDESNEMETNVIAKSIDQSQSTKDEPWFINITTEGFVNDGYLDKELKYGRAVLAKEIEDETLLTWLYTQDSEAEVWQDEKSWSKSNPSLGTIKKAKYIKDQIRKAQHDKAERVFMLAKDFNVKQNNAAAWLLHEDIINEEEFDIESFRGSFGIGAVDLSRSGDLASARVLLMRGNKKYFIQQYFIPESKLSNLSREDLPRFKEWIKEGRITLSDGNENDFRHVTAWFVKLVKEYGIKIYKVGYDKWSAIYWVKEMEEYGFDMQRVAQEFGSLSEPMKLVEADLKSKLIVYDNNPIDRWCLENTALSINNKMEIMPVKVQGKEDKKIDGAVTMIIANRVYIDNRSEFLELVRRAG</sequence>